<feature type="transmembrane region" description="Helical" evidence="5">
    <location>
        <begin position="343"/>
        <end position="367"/>
    </location>
</feature>
<sequence>MKSDGTAASVISAKDVHYRMYKRRYAGLVGFIALNIVSAMSWPWFGPISETVAVEFELTITQVNWIGNIVSFVFIPASLSVPYLCSKWGMRYSAYFGGVTLLLSAWVRYAGTVEGLSVKSAYALILLGQVFAAISQPVWQVLGPMYSERWFDLKGRTTATMLIAVSNPVGGAIGQIISPLPSTTRRSILLLGIISTAVLPLILLIGEAPPTPPTFSGSQKPKSLWSLVKAILGMKVDEDSFMTVRERIDFVIIMITFGCMVGQSLGFSLLTGEIFVPFGYSPKICGFLGSTLLLSGLVASIITSPILDRVFTHSLRLYNQVCTPIVGLLWLSLIWIVKPDNTGACFAIMALIGVMSVPTLPVALELACEITRNADGSAAILWCMANIFGIIFVLAGSALAAPLTGPIPDDMHRDLVFSGSLVVVISFMVLGVKGKQVRRDIDEQHNKDNEKATA</sequence>
<evidence type="ECO:0000256" key="2">
    <source>
        <dbReference type="ARBA" id="ARBA00022692"/>
    </source>
</evidence>
<protein>
    <submittedName>
        <fullName evidence="6">MFS general substrate transporter</fullName>
    </submittedName>
</protein>
<dbReference type="AlphaFoldDB" id="A0A166KYE5"/>
<proteinExistence type="predicted"/>
<evidence type="ECO:0000313" key="6">
    <source>
        <dbReference type="EMBL" id="KZP22380.1"/>
    </source>
</evidence>
<feature type="transmembrane region" description="Helical" evidence="5">
    <location>
        <begin position="317"/>
        <end position="337"/>
    </location>
</feature>
<evidence type="ECO:0000256" key="1">
    <source>
        <dbReference type="ARBA" id="ARBA00004141"/>
    </source>
</evidence>
<dbReference type="Pfam" id="PF07690">
    <property type="entry name" value="MFS_1"/>
    <property type="match status" value="1"/>
</dbReference>
<keyword evidence="2 5" id="KW-0812">Transmembrane</keyword>
<evidence type="ECO:0000256" key="5">
    <source>
        <dbReference type="SAM" id="Phobius"/>
    </source>
</evidence>
<feature type="transmembrane region" description="Helical" evidence="5">
    <location>
        <begin position="250"/>
        <end position="272"/>
    </location>
</feature>
<evidence type="ECO:0000256" key="3">
    <source>
        <dbReference type="ARBA" id="ARBA00022989"/>
    </source>
</evidence>
<feature type="transmembrane region" description="Helical" evidence="5">
    <location>
        <begin position="415"/>
        <end position="432"/>
    </location>
</feature>
<dbReference type="InterPro" id="IPR049680">
    <property type="entry name" value="FLVCR1-2_SLC49-like"/>
</dbReference>
<feature type="transmembrane region" description="Helical" evidence="5">
    <location>
        <begin position="159"/>
        <end position="181"/>
    </location>
</feature>
<keyword evidence="7" id="KW-1185">Reference proteome</keyword>
<name>A0A166KYE5_9AGAM</name>
<accession>A0A166KYE5</accession>
<feature type="transmembrane region" description="Helical" evidence="5">
    <location>
        <begin position="25"/>
        <end position="45"/>
    </location>
</feature>
<comment type="subcellular location">
    <subcellularLocation>
        <location evidence="1">Membrane</location>
        <topology evidence="1">Multi-pass membrane protein</topology>
    </subcellularLocation>
</comment>
<reference evidence="6 7" key="1">
    <citation type="journal article" date="2016" name="Mol. Biol. Evol.">
        <title>Comparative Genomics of Early-Diverging Mushroom-Forming Fungi Provides Insights into the Origins of Lignocellulose Decay Capabilities.</title>
        <authorList>
            <person name="Nagy L.G."/>
            <person name="Riley R."/>
            <person name="Tritt A."/>
            <person name="Adam C."/>
            <person name="Daum C."/>
            <person name="Floudas D."/>
            <person name="Sun H."/>
            <person name="Yadav J.S."/>
            <person name="Pangilinan J."/>
            <person name="Larsson K.H."/>
            <person name="Matsuura K."/>
            <person name="Barry K."/>
            <person name="Labutti K."/>
            <person name="Kuo R."/>
            <person name="Ohm R.A."/>
            <person name="Bhattacharya S.S."/>
            <person name="Shirouzu T."/>
            <person name="Yoshinaga Y."/>
            <person name="Martin F.M."/>
            <person name="Grigoriev I.V."/>
            <person name="Hibbett D.S."/>
        </authorList>
    </citation>
    <scope>NUCLEOTIDE SEQUENCE [LARGE SCALE GENOMIC DNA]</scope>
    <source>
        <strain evidence="6 7">CBS 109695</strain>
    </source>
</reference>
<dbReference type="SUPFAM" id="SSF103473">
    <property type="entry name" value="MFS general substrate transporter"/>
    <property type="match status" value="1"/>
</dbReference>
<dbReference type="GO" id="GO:0022857">
    <property type="term" value="F:transmembrane transporter activity"/>
    <property type="evidence" value="ECO:0007669"/>
    <property type="project" value="InterPro"/>
</dbReference>
<feature type="transmembrane region" description="Helical" evidence="5">
    <location>
        <begin position="121"/>
        <end position="139"/>
    </location>
</feature>
<dbReference type="PANTHER" id="PTHR10924:SF6">
    <property type="entry name" value="SOLUTE CARRIER FAMILY 49 MEMBER A3"/>
    <property type="match status" value="1"/>
</dbReference>
<organism evidence="6 7">
    <name type="scientific">Athelia psychrophila</name>
    <dbReference type="NCBI Taxonomy" id="1759441"/>
    <lineage>
        <taxon>Eukaryota</taxon>
        <taxon>Fungi</taxon>
        <taxon>Dikarya</taxon>
        <taxon>Basidiomycota</taxon>
        <taxon>Agaricomycotina</taxon>
        <taxon>Agaricomycetes</taxon>
        <taxon>Agaricomycetidae</taxon>
        <taxon>Atheliales</taxon>
        <taxon>Atheliaceae</taxon>
        <taxon>Athelia</taxon>
    </lineage>
</organism>
<gene>
    <name evidence="6" type="ORF">FIBSPDRAFT_739131</name>
</gene>
<dbReference type="EMBL" id="KV417540">
    <property type="protein sequence ID" value="KZP22380.1"/>
    <property type="molecule type" value="Genomic_DNA"/>
</dbReference>
<feature type="transmembrane region" description="Helical" evidence="5">
    <location>
        <begin position="65"/>
        <end position="85"/>
    </location>
</feature>
<evidence type="ECO:0000313" key="7">
    <source>
        <dbReference type="Proteomes" id="UP000076532"/>
    </source>
</evidence>
<dbReference type="InterPro" id="IPR011701">
    <property type="entry name" value="MFS"/>
</dbReference>
<feature type="transmembrane region" description="Helical" evidence="5">
    <location>
        <begin position="92"/>
        <end position="109"/>
    </location>
</feature>
<dbReference type="InterPro" id="IPR036259">
    <property type="entry name" value="MFS_trans_sf"/>
</dbReference>
<dbReference type="Proteomes" id="UP000076532">
    <property type="component" value="Unassembled WGS sequence"/>
</dbReference>
<dbReference type="GO" id="GO:0016020">
    <property type="term" value="C:membrane"/>
    <property type="evidence" value="ECO:0007669"/>
    <property type="project" value="UniProtKB-SubCell"/>
</dbReference>
<feature type="transmembrane region" description="Helical" evidence="5">
    <location>
        <begin position="187"/>
        <end position="206"/>
    </location>
</feature>
<feature type="transmembrane region" description="Helical" evidence="5">
    <location>
        <begin position="284"/>
        <end position="305"/>
    </location>
</feature>
<dbReference type="OrthoDB" id="422206at2759"/>
<dbReference type="PANTHER" id="PTHR10924">
    <property type="entry name" value="MAJOR FACILITATOR SUPERFAMILY PROTEIN-RELATED"/>
    <property type="match status" value="1"/>
</dbReference>
<dbReference type="Gene3D" id="1.20.1250.20">
    <property type="entry name" value="MFS general substrate transporter like domains"/>
    <property type="match status" value="1"/>
</dbReference>
<feature type="transmembrane region" description="Helical" evidence="5">
    <location>
        <begin position="379"/>
        <end position="403"/>
    </location>
</feature>
<keyword evidence="3 5" id="KW-1133">Transmembrane helix</keyword>
<evidence type="ECO:0000256" key="4">
    <source>
        <dbReference type="ARBA" id="ARBA00023136"/>
    </source>
</evidence>
<keyword evidence="4 5" id="KW-0472">Membrane</keyword>